<sequence>MTPTTSPGASDHLLPVATPAEARTELRRLVRRRRGVLGAAAAAFLVQGLAGLAAPYLLGRIVDVVTGGGERSEVVWPVVAIAVAAVVGGLATVASVALLARGVEPGLAELREEVLDRGVHLDHAEIERTGTGDLMARVGDDVRAVSDSIGEVVPLVIASAVAVLLTTVGLFAIDWRLGLAGLTTVPSYVLGLRWYLPRSGPYYAREREANGVRAGAVLTAVQAQATLRAHGWGGRQQERVREASWASAQIAIDVWHMLLRFFARNNRAEAIGLIALLGTGFFLVRADEVSVGAVTAAALLFHRLFNPIGALMGLFDEVQSAAASFVRLVGMVQLAPVRRHRTPAHDAALCLDGVSYAYVAGRPVLRDVDLVVAPGERVALVGASGAGKSTLGVIAAGLVEPTTGRVTSDGVPLLVTQEVHTYVGTVRDNLTLGARSAVPDEVVRDALRRTAAERWVELLPDGLDTVVGDGGHPLTAAQAQQLALARVVVLDPRVVVLDEATAEAGSAGARDLEVAALAVTEGRAALVIAHRLTQAQTADRVVVLEDGAVLEEGSHAGLLARDGRYAALWSAWAAH</sequence>
<evidence type="ECO:0000313" key="10">
    <source>
        <dbReference type="EMBL" id="MXG91437.1"/>
    </source>
</evidence>
<dbReference type="SUPFAM" id="SSF90123">
    <property type="entry name" value="ABC transporter transmembrane region"/>
    <property type="match status" value="1"/>
</dbReference>
<dbReference type="PROSITE" id="PS50893">
    <property type="entry name" value="ABC_TRANSPORTER_2"/>
    <property type="match status" value="1"/>
</dbReference>
<evidence type="ECO:0000256" key="2">
    <source>
        <dbReference type="ARBA" id="ARBA00022692"/>
    </source>
</evidence>
<dbReference type="Pfam" id="PF00664">
    <property type="entry name" value="ABC_membrane"/>
    <property type="match status" value="1"/>
</dbReference>
<evidence type="ECO:0000256" key="4">
    <source>
        <dbReference type="ARBA" id="ARBA00022840"/>
    </source>
</evidence>
<evidence type="ECO:0000259" key="8">
    <source>
        <dbReference type="PROSITE" id="PS50893"/>
    </source>
</evidence>
<evidence type="ECO:0000256" key="3">
    <source>
        <dbReference type="ARBA" id="ARBA00022741"/>
    </source>
</evidence>
<organism evidence="10 11">
    <name type="scientific">Nocardioides flavescens</name>
    <dbReference type="NCBI Taxonomy" id="2691959"/>
    <lineage>
        <taxon>Bacteria</taxon>
        <taxon>Bacillati</taxon>
        <taxon>Actinomycetota</taxon>
        <taxon>Actinomycetes</taxon>
        <taxon>Propionibacteriales</taxon>
        <taxon>Nocardioidaceae</taxon>
        <taxon>Nocardioides</taxon>
    </lineage>
</organism>
<feature type="transmembrane region" description="Helical" evidence="7">
    <location>
        <begin position="36"/>
        <end position="58"/>
    </location>
</feature>
<feature type="transmembrane region" description="Helical" evidence="7">
    <location>
        <begin position="152"/>
        <end position="173"/>
    </location>
</feature>
<evidence type="ECO:0000313" key="11">
    <source>
        <dbReference type="Proteomes" id="UP000473325"/>
    </source>
</evidence>
<dbReference type="Proteomes" id="UP000473325">
    <property type="component" value="Unassembled WGS sequence"/>
</dbReference>
<dbReference type="RefSeq" id="WP_160879360.1">
    <property type="nucleotide sequence ID" value="NZ_WUEK01000012.1"/>
</dbReference>
<dbReference type="PANTHER" id="PTHR43394:SF1">
    <property type="entry name" value="ATP-BINDING CASSETTE SUB-FAMILY B MEMBER 10, MITOCHONDRIAL"/>
    <property type="match status" value="1"/>
</dbReference>
<feature type="domain" description="ABC transporter" evidence="8">
    <location>
        <begin position="349"/>
        <end position="571"/>
    </location>
</feature>
<dbReference type="PROSITE" id="PS50929">
    <property type="entry name" value="ABC_TM1F"/>
    <property type="match status" value="1"/>
</dbReference>
<dbReference type="GO" id="GO:0015421">
    <property type="term" value="F:ABC-type oligopeptide transporter activity"/>
    <property type="evidence" value="ECO:0007669"/>
    <property type="project" value="TreeGrafter"/>
</dbReference>
<gene>
    <name evidence="10" type="ORF">GRQ65_17970</name>
</gene>
<dbReference type="CDD" id="cd07346">
    <property type="entry name" value="ABC_6TM_exporters"/>
    <property type="match status" value="1"/>
</dbReference>
<evidence type="ECO:0000256" key="5">
    <source>
        <dbReference type="ARBA" id="ARBA00022989"/>
    </source>
</evidence>
<evidence type="ECO:0000256" key="1">
    <source>
        <dbReference type="ARBA" id="ARBA00004651"/>
    </source>
</evidence>
<dbReference type="GO" id="GO:0016887">
    <property type="term" value="F:ATP hydrolysis activity"/>
    <property type="evidence" value="ECO:0007669"/>
    <property type="project" value="InterPro"/>
</dbReference>
<keyword evidence="11" id="KW-1185">Reference proteome</keyword>
<dbReference type="InterPro" id="IPR011527">
    <property type="entry name" value="ABC1_TM_dom"/>
</dbReference>
<feature type="transmembrane region" description="Helical" evidence="7">
    <location>
        <begin position="78"/>
        <end position="100"/>
    </location>
</feature>
<dbReference type="Pfam" id="PF00005">
    <property type="entry name" value="ABC_tran"/>
    <property type="match status" value="1"/>
</dbReference>
<dbReference type="InterPro" id="IPR036640">
    <property type="entry name" value="ABC1_TM_sf"/>
</dbReference>
<keyword evidence="5 7" id="KW-1133">Transmembrane helix</keyword>
<comment type="subcellular location">
    <subcellularLocation>
        <location evidence="1">Cell membrane</location>
        <topology evidence="1">Multi-pass membrane protein</topology>
    </subcellularLocation>
</comment>
<name>A0A6L7EVD1_9ACTN</name>
<dbReference type="Gene3D" id="1.20.1560.10">
    <property type="entry name" value="ABC transporter type 1, transmembrane domain"/>
    <property type="match status" value="1"/>
</dbReference>
<feature type="domain" description="ABC transmembrane type-1" evidence="9">
    <location>
        <begin position="39"/>
        <end position="320"/>
    </location>
</feature>
<reference evidence="10 11" key="1">
    <citation type="submission" date="2019-12" db="EMBL/GenBank/DDBJ databases">
        <authorList>
            <person name="Kun Z."/>
        </authorList>
    </citation>
    <scope>NUCLEOTIDE SEQUENCE [LARGE SCALE GENOMIC DNA]</scope>
    <source>
        <strain evidence="10 11">YIM 123512</strain>
    </source>
</reference>
<dbReference type="InterPro" id="IPR027417">
    <property type="entry name" value="P-loop_NTPase"/>
</dbReference>
<dbReference type="InterPro" id="IPR003439">
    <property type="entry name" value="ABC_transporter-like_ATP-bd"/>
</dbReference>
<dbReference type="SMART" id="SM00382">
    <property type="entry name" value="AAA"/>
    <property type="match status" value="1"/>
</dbReference>
<dbReference type="PANTHER" id="PTHR43394">
    <property type="entry name" value="ATP-DEPENDENT PERMEASE MDL1, MITOCHONDRIAL"/>
    <property type="match status" value="1"/>
</dbReference>
<dbReference type="InterPro" id="IPR039421">
    <property type="entry name" value="Type_1_exporter"/>
</dbReference>
<keyword evidence="4 10" id="KW-0067">ATP-binding</keyword>
<dbReference type="InterPro" id="IPR003593">
    <property type="entry name" value="AAA+_ATPase"/>
</dbReference>
<keyword evidence="2 7" id="KW-0812">Transmembrane</keyword>
<dbReference type="AlphaFoldDB" id="A0A6L7EVD1"/>
<evidence type="ECO:0000256" key="7">
    <source>
        <dbReference type="SAM" id="Phobius"/>
    </source>
</evidence>
<comment type="caution">
    <text evidence="10">The sequence shown here is derived from an EMBL/GenBank/DDBJ whole genome shotgun (WGS) entry which is preliminary data.</text>
</comment>
<dbReference type="GO" id="GO:0005886">
    <property type="term" value="C:plasma membrane"/>
    <property type="evidence" value="ECO:0007669"/>
    <property type="project" value="UniProtKB-SubCell"/>
</dbReference>
<evidence type="ECO:0000256" key="6">
    <source>
        <dbReference type="ARBA" id="ARBA00023136"/>
    </source>
</evidence>
<protein>
    <submittedName>
        <fullName evidence="10">ATP-binding cassette domain-containing protein</fullName>
    </submittedName>
</protein>
<keyword evidence="3" id="KW-0547">Nucleotide-binding</keyword>
<dbReference type="GO" id="GO:0005524">
    <property type="term" value="F:ATP binding"/>
    <property type="evidence" value="ECO:0007669"/>
    <property type="project" value="UniProtKB-KW"/>
</dbReference>
<evidence type="ECO:0000259" key="9">
    <source>
        <dbReference type="PROSITE" id="PS50929"/>
    </source>
</evidence>
<dbReference type="Gene3D" id="3.40.50.300">
    <property type="entry name" value="P-loop containing nucleotide triphosphate hydrolases"/>
    <property type="match status" value="1"/>
</dbReference>
<accession>A0A6L7EVD1</accession>
<proteinExistence type="predicted"/>
<keyword evidence="6 7" id="KW-0472">Membrane</keyword>
<dbReference type="SUPFAM" id="SSF52540">
    <property type="entry name" value="P-loop containing nucleoside triphosphate hydrolases"/>
    <property type="match status" value="1"/>
</dbReference>
<dbReference type="EMBL" id="WUEK01000012">
    <property type="protein sequence ID" value="MXG91437.1"/>
    <property type="molecule type" value="Genomic_DNA"/>
</dbReference>